<gene>
    <name evidence="4" type="ORF">AMD00_04190</name>
</gene>
<feature type="binding site" evidence="3">
    <location>
        <position position="132"/>
    </location>
    <ligand>
        <name>a divalent metal cation</name>
        <dbReference type="ChEBI" id="CHEBI:60240"/>
    </ligand>
</feature>
<dbReference type="GO" id="GO:0046872">
    <property type="term" value="F:metal ion binding"/>
    <property type="evidence" value="ECO:0007669"/>
    <property type="project" value="UniProtKB-KW"/>
</dbReference>
<protein>
    <recommendedName>
        <fullName evidence="6">Damage-inducible protein DinB</fullName>
    </recommendedName>
</protein>
<dbReference type="Proteomes" id="UP000036867">
    <property type="component" value="Unassembled WGS sequence"/>
</dbReference>
<keyword evidence="2 3" id="KW-0479">Metal-binding</keyword>
<dbReference type="AlphaFoldDB" id="A0A0M0LKZ3"/>
<reference evidence="5" key="1">
    <citation type="submission" date="2015-08" db="EMBL/GenBank/DDBJ databases">
        <title>Fjat-10028 dsm 16317.</title>
        <authorList>
            <person name="Liu B."/>
            <person name="Wang J."/>
            <person name="Zhu Y."/>
            <person name="Liu G."/>
            <person name="Chen Q."/>
            <person name="Chen Z."/>
            <person name="Lan J."/>
            <person name="Che J."/>
            <person name="Ge C."/>
            <person name="Shi H."/>
            <person name="Pan Z."/>
            <person name="Liu X."/>
        </authorList>
    </citation>
    <scope>NUCLEOTIDE SEQUENCE [LARGE SCALE GENOMIC DNA]</scope>
    <source>
        <strain evidence="5">DSM 16317</strain>
    </source>
</reference>
<evidence type="ECO:0000256" key="3">
    <source>
        <dbReference type="PIRSR" id="PIRSR607837-1"/>
    </source>
</evidence>
<evidence type="ECO:0000256" key="1">
    <source>
        <dbReference type="ARBA" id="ARBA00008635"/>
    </source>
</evidence>
<accession>A0A0M0LKZ3</accession>
<evidence type="ECO:0008006" key="6">
    <source>
        <dbReference type="Google" id="ProtNLM"/>
    </source>
</evidence>
<comment type="caution">
    <text evidence="4">The sequence shown here is derived from an EMBL/GenBank/DDBJ whole genome shotgun (WGS) entry which is preliminary data.</text>
</comment>
<evidence type="ECO:0000313" key="4">
    <source>
        <dbReference type="EMBL" id="KOO51666.1"/>
    </source>
</evidence>
<dbReference type="SUPFAM" id="SSF109854">
    <property type="entry name" value="DinB/YfiT-like putative metalloenzymes"/>
    <property type="match status" value="1"/>
</dbReference>
<dbReference type="Pfam" id="PF05163">
    <property type="entry name" value="DinB"/>
    <property type="match status" value="1"/>
</dbReference>
<dbReference type="STRING" id="263475.AMD00_04190"/>
<dbReference type="InterPro" id="IPR007837">
    <property type="entry name" value="DinB"/>
</dbReference>
<dbReference type="EMBL" id="LILB01000001">
    <property type="protein sequence ID" value="KOO51666.1"/>
    <property type="molecule type" value="Genomic_DNA"/>
</dbReference>
<feature type="binding site" evidence="3">
    <location>
        <position position="128"/>
    </location>
    <ligand>
        <name>a divalent metal cation</name>
        <dbReference type="ChEBI" id="CHEBI:60240"/>
    </ligand>
</feature>
<dbReference type="InterPro" id="IPR034660">
    <property type="entry name" value="DinB/YfiT-like"/>
</dbReference>
<evidence type="ECO:0000313" key="5">
    <source>
        <dbReference type="Proteomes" id="UP000036867"/>
    </source>
</evidence>
<comment type="similarity">
    <text evidence="1">Belongs to the DinB family.</text>
</comment>
<evidence type="ECO:0000256" key="2">
    <source>
        <dbReference type="ARBA" id="ARBA00022723"/>
    </source>
</evidence>
<keyword evidence="5" id="KW-1185">Reference proteome</keyword>
<organism evidence="4 5">
    <name type="scientific">Viridibacillus arvi</name>
    <dbReference type="NCBI Taxonomy" id="263475"/>
    <lineage>
        <taxon>Bacteria</taxon>
        <taxon>Bacillati</taxon>
        <taxon>Bacillota</taxon>
        <taxon>Bacilli</taxon>
        <taxon>Bacillales</taxon>
        <taxon>Caryophanaceae</taxon>
        <taxon>Viridibacillus</taxon>
    </lineage>
</organism>
<dbReference type="RefSeq" id="WP_053415820.1">
    <property type="nucleotide sequence ID" value="NZ_JBCMNK010000007.1"/>
</dbReference>
<proteinExistence type="inferred from homology"/>
<dbReference type="Gene3D" id="1.20.120.450">
    <property type="entry name" value="dinb family like domain"/>
    <property type="match status" value="1"/>
</dbReference>
<sequence>MNTYLQNTFHQIQFTINSIKALIELIDESDFQIVPIEGKRTVVDLVSHLAIICKADLQIIGQASMEEMNAFYELNTVNSKKEILEQLNEGYEELVCYYESLPDAFSTATSYWGTTYSQFEWLLEILAHLNHHRAQLHLYITLLGKEPVVMLFE</sequence>
<dbReference type="GeneID" id="301135304"/>
<name>A0A0M0LKZ3_9BACL</name>
<feature type="binding site" evidence="3">
    <location>
        <position position="48"/>
    </location>
    <ligand>
        <name>a divalent metal cation</name>
        <dbReference type="ChEBI" id="CHEBI:60240"/>
    </ligand>
</feature>